<dbReference type="InterPro" id="IPR044878">
    <property type="entry name" value="UbiA_sf"/>
</dbReference>
<name>A0A7W4YUC0_9HYPH</name>
<protein>
    <submittedName>
        <fullName evidence="8">4-hydroxybenzoate polyprenyltransferase/phosphoserine phosphatase</fullName>
    </submittedName>
</protein>
<dbReference type="PANTHER" id="PTHR11048">
    <property type="entry name" value="PRENYLTRANSFERASES"/>
    <property type="match status" value="1"/>
</dbReference>
<keyword evidence="4 7" id="KW-1133">Transmembrane helix</keyword>
<feature type="transmembrane region" description="Helical" evidence="7">
    <location>
        <begin position="463"/>
        <end position="482"/>
    </location>
</feature>
<reference evidence="8 9" key="1">
    <citation type="submission" date="2020-08" db="EMBL/GenBank/DDBJ databases">
        <title>The Agave Microbiome: Exploring the role of microbial communities in plant adaptations to desert environments.</title>
        <authorList>
            <person name="Partida-Martinez L.P."/>
        </authorList>
    </citation>
    <scope>NUCLEOTIDE SEQUENCE [LARGE SCALE GENOMIC DNA]</scope>
    <source>
        <strain evidence="8 9">AT3.9</strain>
    </source>
</reference>
<feature type="transmembrane region" description="Helical" evidence="7">
    <location>
        <begin position="429"/>
        <end position="451"/>
    </location>
</feature>
<gene>
    <name evidence="8" type="ORF">FHR70_000312</name>
</gene>
<accession>A0A7W4YUC0</accession>
<dbReference type="Pfam" id="PF12710">
    <property type="entry name" value="HAD"/>
    <property type="match status" value="1"/>
</dbReference>
<evidence type="ECO:0000256" key="6">
    <source>
        <dbReference type="SAM" id="MobiDB-lite"/>
    </source>
</evidence>
<evidence type="ECO:0000256" key="1">
    <source>
        <dbReference type="ARBA" id="ARBA00004141"/>
    </source>
</evidence>
<dbReference type="Gene3D" id="3.40.50.1000">
    <property type="entry name" value="HAD superfamily/HAD-like"/>
    <property type="match status" value="1"/>
</dbReference>
<evidence type="ECO:0000313" key="8">
    <source>
        <dbReference type="EMBL" id="MBB3017272.1"/>
    </source>
</evidence>
<dbReference type="AlphaFoldDB" id="A0A7W4YUC0"/>
<dbReference type="InterPro" id="IPR023214">
    <property type="entry name" value="HAD_sf"/>
</dbReference>
<dbReference type="Gene3D" id="1.10.357.140">
    <property type="entry name" value="UbiA prenyltransferase"/>
    <property type="match status" value="1"/>
</dbReference>
<feature type="transmembrane region" description="Helical" evidence="7">
    <location>
        <begin position="332"/>
        <end position="351"/>
    </location>
</feature>
<dbReference type="EMBL" id="JACHWB010000001">
    <property type="protein sequence ID" value="MBB3017272.1"/>
    <property type="molecule type" value="Genomic_DNA"/>
</dbReference>
<dbReference type="CDD" id="cd13963">
    <property type="entry name" value="PT_UbiA_2"/>
    <property type="match status" value="1"/>
</dbReference>
<keyword evidence="3 7" id="KW-0812">Transmembrane</keyword>
<feature type="transmembrane region" description="Helical" evidence="7">
    <location>
        <begin position="306"/>
        <end position="326"/>
    </location>
</feature>
<dbReference type="InterPro" id="IPR000537">
    <property type="entry name" value="UbiA_prenyltransferase"/>
</dbReference>
<evidence type="ECO:0000256" key="5">
    <source>
        <dbReference type="ARBA" id="ARBA00023136"/>
    </source>
</evidence>
<evidence type="ECO:0000313" key="9">
    <source>
        <dbReference type="Proteomes" id="UP000532010"/>
    </source>
</evidence>
<evidence type="ECO:0000256" key="2">
    <source>
        <dbReference type="ARBA" id="ARBA00022475"/>
    </source>
</evidence>
<dbReference type="Proteomes" id="UP000532010">
    <property type="component" value="Unassembled WGS sequence"/>
</dbReference>
<dbReference type="NCBIfam" id="NF006088">
    <property type="entry name" value="PRK08238.1"/>
    <property type="match status" value="1"/>
</dbReference>
<sequence>MVRSDLKPQTLPHRARPPLPHERSERRYERDEAHWTTLEIETPDREAPRPLVVDLDGTLIASDLLIETAFSELGRRPQSILDMLMALSRGKAALKHRLSEPVDFNPGTLPYDPEVLSLIRQARAAGRPVYLASASHQRLVESIADHLGLFTGWFASDETTNLAGRRKAQQLVEAFGDRGFDYVGNDAADLPVWEKAAQSIAIRTPAGVRRKLARQCPDAEHLTHTRPTWRTWARMLRVHQYAKNALIFLPLLAAHLFTLEAITQAVLAFIAFSLCASSIYILNDLVDLQDDRGHRSKSKRPLPSGAIPLMHGVMAIPVLFLGALAVGSTVSLSFLGVLLGYFALTTAYSFVLKRMMVVDVITLAGLYSVRVIGGAVAVSVAVSEWLIAFSMMIFMSLALIKRYVELAARRDANLPDPTSRDYKNSDLDIVAALAAAAGFNAVTILALYISSDSVNELYSRPQLLWLVGPLLMFWIARALMLAGRRIMDDDPVVFALKDRVSLLTVAAAAALIVAAV</sequence>
<comment type="subcellular location">
    <subcellularLocation>
        <location evidence="1">Membrane</location>
        <topology evidence="1">Multi-pass membrane protein</topology>
    </subcellularLocation>
</comment>
<dbReference type="GO" id="GO:0016765">
    <property type="term" value="F:transferase activity, transferring alkyl or aryl (other than methyl) groups"/>
    <property type="evidence" value="ECO:0007669"/>
    <property type="project" value="InterPro"/>
</dbReference>
<keyword evidence="9" id="KW-1185">Reference proteome</keyword>
<keyword evidence="5 7" id="KW-0472">Membrane</keyword>
<feature type="transmembrane region" description="Helical" evidence="7">
    <location>
        <begin position="494"/>
        <end position="515"/>
    </location>
</feature>
<keyword evidence="2" id="KW-1003">Cell membrane</keyword>
<dbReference type="CDD" id="cd07519">
    <property type="entry name" value="HAD_PTase"/>
    <property type="match status" value="1"/>
</dbReference>
<dbReference type="GO" id="GO:0005886">
    <property type="term" value="C:plasma membrane"/>
    <property type="evidence" value="ECO:0007669"/>
    <property type="project" value="TreeGrafter"/>
</dbReference>
<proteinExistence type="predicted"/>
<dbReference type="GO" id="GO:0009247">
    <property type="term" value="P:glycolipid biosynthetic process"/>
    <property type="evidence" value="ECO:0007669"/>
    <property type="project" value="TreeGrafter"/>
</dbReference>
<dbReference type="SUPFAM" id="SSF56784">
    <property type="entry name" value="HAD-like"/>
    <property type="match status" value="1"/>
</dbReference>
<dbReference type="PANTHER" id="PTHR11048:SF5">
    <property type="entry name" value="DECAPRENYL-PHOSPHATE PHOSPHORIBOSYLTRANSFERASE"/>
    <property type="match status" value="1"/>
</dbReference>
<keyword evidence="8" id="KW-0808">Transferase</keyword>
<evidence type="ECO:0000256" key="3">
    <source>
        <dbReference type="ARBA" id="ARBA00022692"/>
    </source>
</evidence>
<feature type="transmembrane region" description="Helical" evidence="7">
    <location>
        <begin position="265"/>
        <end position="286"/>
    </location>
</feature>
<feature type="compositionally biased region" description="Basic and acidic residues" evidence="6">
    <location>
        <begin position="19"/>
        <end position="30"/>
    </location>
</feature>
<organism evidence="8 9">
    <name type="scientific">Microvirga lupini</name>
    <dbReference type="NCBI Taxonomy" id="420324"/>
    <lineage>
        <taxon>Bacteria</taxon>
        <taxon>Pseudomonadati</taxon>
        <taxon>Pseudomonadota</taxon>
        <taxon>Alphaproteobacteria</taxon>
        <taxon>Hyphomicrobiales</taxon>
        <taxon>Methylobacteriaceae</taxon>
        <taxon>Microvirga</taxon>
    </lineage>
</organism>
<dbReference type="InterPro" id="IPR036412">
    <property type="entry name" value="HAD-like_sf"/>
</dbReference>
<evidence type="ECO:0000256" key="4">
    <source>
        <dbReference type="ARBA" id="ARBA00022989"/>
    </source>
</evidence>
<feature type="region of interest" description="Disordered" evidence="6">
    <location>
        <begin position="1"/>
        <end position="30"/>
    </location>
</feature>
<evidence type="ECO:0000256" key="7">
    <source>
        <dbReference type="SAM" id="Phobius"/>
    </source>
</evidence>
<comment type="caution">
    <text evidence="8">The sequence shown here is derived from an EMBL/GenBank/DDBJ whole genome shotgun (WGS) entry which is preliminary data.</text>
</comment>
<dbReference type="InterPro" id="IPR039653">
    <property type="entry name" value="Prenyltransferase"/>
</dbReference>
<dbReference type="Pfam" id="PF01040">
    <property type="entry name" value="UbiA"/>
    <property type="match status" value="1"/>
</dbReference>